<accession>A0A1U9VKH4</accession>
<proteinExistence type="predicted"/>
<feature type="region of interest" description="Disordered" evidence="1">
    <location>
        <begin position="1"/>
        <end position="46"/>
    </location>
</feature>
<dbReference type="EMBL" id="CP019911">
    <property type="protein sequence ID" value="AQW30783.1"/>
    <property type="molecule type" value="Genomic_DNA"/>
</dbReference>
<reference evidence="2 3" key="1">
    <citation type="submission" date="2017-02" db="EMBL/GenBank/DDBJ databases">
        <title>Blood Disease Bacterium A2-HR MARDI.</title>
        <authorList>
            <person name="Badrun R."/>
            <person name="Abu Bakar N."/>
            <person name="Laboh R."/>
        </authorList>
    </citation>
    <scope>NUCLEOTIDE SEQUENCE [LARGE SCALE GENOMIC DNA]</scope>
    <source>
        <strain evidence="2 3">A2-HR MARDI</strain>
    </source>
</reference>
<protein>
    <submittedName>
        <fullName evidence="2">Uncharacterized protein</fullName>
    </submittedName>
</protein>
<organism evidence="2 3">
    <name type="scientific">blood disease bacterium A2-HR MARDI</name>
    <dbReference type="NCBI Taxonomy" id="1944648"/>
    <lineage>
        <taxon>Bacteria</taxon>
        <taxon>Pseudomonadati</taxon>
        <taxon>Pseudomonadota</taxon>
        <taxon>Betaproteobacteria</taxon>
        <taxon>Burkholderiales</taxon>
        <taxon>Burkholderiaceae</taxon>
        <taxon>Ralstonia</taxon>
        <taxon>Ralstonia solanacearum species complex</taxon>
    </lineage>
</organism>
<evidence type="ECO:0000313" key="2">
    <source>
        <dbReference type="EMBL" id="AQW30783.1"/>
    </source>
</evidence>
<evidence type="ECO:0000313" key="3">
    <source>
        <dbReference type="Proteomes" id="UP000189628"/>
    </source>
</evidence>
<feature type="compositionally biased region" description="Low complexity" evidence="1">
    <location>
        <begin position="17"/>
        <end position="28"/>
    </location>
</feature>
<name>A0A1U9VKH4_9RALS</name>
<sequence>MESRRAGGGGKRGCIHGGPIIAAGGSPALRRRKVRSDRPMPATRAPHGVTITCTRLKSGAAHPVAPQVKSPAQPRSDAIFTQAQRAQAIPGDGR</sequence>
<dbReference type="AlphaFoldDB" id="A0A1U9VKH4"/>
<dbReference type="Proteomes" id="UP000189628">
    <property type="component" value="Chromosome"/>
</dbReference>
<evidence type="ECO:0000256" key="1">
    <source>
        <dbReference type="SAM" id="MobiDB-lite"/>
    </source>
</evidence>
<feature type="compositionally biased region" description="Gly residues" evidence="1">
    <location>
        <begin position="1"/>
        <end position="16"/>
    </location>
</feature>
<gene>
    <name evidence="2" type="ORF">B0B51_13020</name>
</gene>